<dbReference type="EMBL" id="ABSU01000018">
    <property type="protein sequence ID" value="EFE32002.1"/>
    <property type="molecule type" value="Genomic_DNA"/>
</dbReference>
<keyword evidence="2" id="KW-1133">Transmembrane helix</keyword>
<evidence type="ECO:0000256" key="1">
    <source>
        <dbReference type="SAM" id="MobiDB-lite"/>
    </source>
</evidence>
<accession>D4AYI6</accession>
<organism evidence="3 4">
    <name type="scientific">Arthroderma benhamiae (strain ATCC MYA-4681 / CBS 112371)</name>
    <name type="common">Trichophyton mentagrophytes</name>
    <dbReference type="NCBI Taxonomy" id="663331"/>
    <lineage>
        <taxon>Eukaryota</taxon>
        <taxon>Fungi</taxon>
        <taxon>Dikarya</taxon>
        <taxon>Ascomycota</taxon>
        <taxon>Pezizomycotina</taxon>
        <taxon>Eurotiomycetes</taxon>
        <taxon>Eurotiomycetidae</taxon>
        <taxon>Onygenales</taxon>
        <taxon>Arthrodermataceae</taxon>
        <taxon>Trichophyton</taxon>
    </lineage>
</organism>
<protein>
    <submittedName>
        <fullName evidence="3">Uncharacterized protein</fullName>
    </submittedName>
</protein>
<evidence type="ECO:0000313" key="4">
    <source>
        <dbReference type="Proteomes" id="UP000008866"/>
    </source>
</evidence>
<dbReference type="HOGENOM" id="CLU_2196299_0_0_1"/>
<evidence type="ECO:0000256" key="2">
    <source>
        <dbReference type="SAM" id="Phobius"/>
    </source>
</evidence>
<dbReference type="KEGG" id="abe:ARB_01255"/>
<dbReference type="GeneID" id="9522719"/>
<reference evidence="4" key="1">
    <citation type="journal article" date="2011" name="Genome Biol.">
        <title>Comparative and functional genomics provide insights into the pathogenicity of dermatophytic fungi.</title>
        <authorList>
            <person name="Burmester A."/>
            <person name="Shelest E."/>
            <person name="Gloeckner G."/>
            <person name="Heddergott C."/>
            <person name="Schindler S."/>
            <person name="Staib P."/>
            <person name="Heidel A."/>
            <person name="Felder M."/>
            <person name="Petzold A."/>
            <person name="Szafranski K."/>
            <person name="Feuermann M."/>
            <person name="Pedruzzi I."/>
            <person name="Priebe S."/>
            <person name="Groth M."/>
            <person name="Winkler R."/>
            <person name="Li W."/>
            <person name="Kniemeyer O."/>
            <person name="Schroeckh V."/>
            <person name="Hertweck C."/>
            <person name="Hube B."/>
            <person name="White T.C."/>
            <person name="Platzer M."/>
            <person name="Guthke R."/>
            <person name="Heitman J."/>
            <person name="Woestemeyer J."/>
            <person name="Zipfel P.F."/>
            <person name="Monod M."/>
            <person name="Brakhage A.A."/>
        </authorList>
    </citation>
    <scope>NUCLEOTIDE SEQUENCE [LARGE SCALE GENOMIC DNA]</scope>
    <source>
        <strain evidence="4">ATCC MYA-4681 / CBS 112371</strain>
    </source>
</reference>
<feature type="compositionally biased region" description="Basic and acidic residues" evidence="1">
    <location>
        <begin position="46"/>
        <end position="70"/>
    </location>
</feature>
<feature type="transmembrane region" description="Helical" evidence="2">
    <location>
        <begin position="6"/>
        <end position="27"/>
    </location>
</feature>
<gene>
    <name evidence="3" type="ORF">ARB_01255</name>
</gene>
<proteinExistence type="predicted"/>
<keyword evidence="2" id="KW-0812">Transmembrane</keyword>
<keyword evidence="4" id="KW-1185">Reference proteome</keyword>
<dbReference type="RefSeq" id="XP_003012642.1">
    <property type="nucleotide sequence ID" value="XM_003012596.1"/>
</dbReference>
<feature type="region of interest" description="Disordered" evidence="1">
    <location>
        <begin position="46"/>
        <end position="108"/>
    </location>
</feature>
<dbReference type="Proteomes" id="UP000008866">
    <property type="component" value="Unassembled WGS sequence"/>
</dbReference>
<keyword evidence="2" id="KW-0472">Membrane</keyword>
<sequence length="108" mass="12608">MERDDSHTTAVDVGVAVVAGALVVRLAEQAKRNEEKLSFFLFERRDARESESERGTEREKREEREKEQEKKKKRGRREVEEAKLKSRRTKKKVAVLAQKGKKAKRDAR</sequence>
<comment type="caution">
    <text evidence="3">The sequence shown here is derived from an EMBL/GenBank/DDBJ whole genome shotgun (WGS) entry which is preliminary data.</text>
</comment>
<name>D4AYI6_ARTBC</name>
<feature type="compositionally biased region" description="Basic residues" evidence="1">
    <location>
        <begin position="85"/>
        <end position="108"/>
    </location>
</feature>
<evidence type="ECO:0000313" key="3">
    <source>
        <dbReference type="EMBL" id="EFE32002.1"/>
    </source>
</evidence>
<dbReference type="AlphaFoldDB" id="D4AYI6"/>